<dbReference type="Gene3D" id="3.60.10.10">
    <property type="entry name" value="Endonuclease/exonuclease/phosphatase"/>
    <property type="match status" value="1"/>
</dbReference>
<evidence type="ECO:0000313" key="1">
    <source>
        <dbReference type="EMBL" id="KAK9145541.1"/>
    </source>
</evidence>
<dbReference type="SUPFAM" id="SSF56219">
    <property type="entry name" value="DNase I-like"/>
    <property type="match status" value="1"/>
</dbReference>
<reference evidence="1 2" key="1">
    <citation type="submission" date="2024-01" db="EMBL/GenBank/DDBJ databases">
        <title>Genome assemblies of Stephania.</title>
        <authorList>
            <person name="Yang L."/>
        </authorList>
    </citation>
    <scope>NUCLEOTIDE SEQUENCE [LARGE SCALE GENOMIC DNA]</scope>
    <source>
        <strain evidence="1">QJT</strain>
        <tissue evidence="1">Leaf</tissue>
    </source>
</reference>
<evidence type="ECO:0008006" key="3">
    <source>
        <dbReference type="Google" id="ProtNLM"/>
    </source>
</evidence>
<protein>
    <recommendedName>
        <fullName evidence="3">Endonuclease/exonuclease/phosphatase domain-containing protein</fullName>
    </recommendedName>
</protein>
<proteinExistence type="predicted"/>
<dbReference type="Proteomes" id="UP001417504">
    <property type="component" value="Unassembled WGS sequence"/>
</dbReference>
<accession>A0AAP0PLV2</accession>
<dbReference type="EMBL" id="JBBNAE010000002">
    <property type="protein sequence ID" value="KAK9145541.1"/>
    <property type="molecule type" value="Genomic_DNA"/>
</dbReference>
<sequence length="78" mass="9159">MGFQGPKFAWTNRRNLDQRIGARLGRALISQTWADLFPSAFVQVLTHAGSDHLPILINCRSEYNRFDKRWLKEDKRNE</sequence>
<keyword evidence="2" id="KW-1185">Reference proteome</keyword>
<gene>
    <name evidence="1" type="ORF">Sjap_005444</name>
</gene>
<organism evidence="1 2">
    <name type="scientific">Stephania japonica</name>
    <dbReference type="NCBI Taxonomy" id="461633"/>
    <lineage>
        <taxon>Eukaryota</taxon>
        <taxon>Viridiplantae</taxon>
        <taxon>Streptophyta</taxon>
        <taxon>Embryophyta</taxon>
        <taxon>Tracheophyta</taxon>
        <taxon>Spermatophyta</taxon>
        <taxon>Magnoliopsida</taxon>
        <taxon>Ranunculales</taxon>
        <taxon>Menispermaceae</taxon>
        <taxon>Menispermoideae</taxon>
        <taxon>Cissampelideae</taxon>
        <taxon>Stephania</taxon>
    </lineage>
</organism>
<dbReference type="PANTHER" id="PTHR33710:SF62">
    <property type="entry name" value="DUF4283 DOMAIN PROTEIN"/>
    <property type="match status" value="1"/>
</dbReference>
<dbReference type="InterPro" id="IPR036691">
    <property type="entry name" value="Endo/exonu/phosph_ase_sf"/>
</dbReference>
<evidence type="ECO:0000313" key="2">
    <source>
        <dbReference type="Proteomes" id="UP001417504"/>
    </source>
</evidence>
<dbReference type="AlphaFoldDB" id="A0AAP0PLV2"/>
<name>A0AAP0PLV2_9MAGN</name>
<dbReference type="PANTHER" id="PTHR33710">
    <property type="entry name" value="BNAC02G09200D PROTEIN"/>
    <property type="match status" value="1"/>
</dbReference>
<comment type="caution">
    <text evidence="1">The sequence shown here is derived from an EMBL/GenBank/DDBJ whole genome shotgun (WGS) entry which is preliminary data.</text>
</comment>